<keyword evidence="3" id="KW-1185">Reference proteome</keyword>
<dbReference type="Proteomes" id="UP001501598">
    <property type="component" value="Unassembled WGS sequence"/>
</dbReference>
<evidence type="ECO:0000256" key="1">
    <source>
        <dbReference type="SAM" id="MobiDB-lite"/>
    </source>
</evidence>
<feature type="compositionally biased region" description="Gly residues" evidence="1">
    <location>
        <begin position="12"/>
        <end position="24"/>
    </location>
</feature>
<gene>
    <name evidence="2" type="ORF">GCM10023175_61340</name>
</gene>
<name>A0ABP8S2J8_9PSEU</name>
<reference evidence="3" key="1">
    <citation type="journal article" date="2019" name="Int. J. Syst. Evol. Microbiol.">
        <title>The Global Catalogue of Microorganisms (GCM) 10K type strain sequencing project: providing services to taxonomists for standard genome sequencing and annotation.</title>
        <authorList>
            <consortium name="The Broad Institute Genomics Platform"/>
            <consortium name="The Broad Institute Genome Sequencing Center for Infectious Disease"/>
            <person name="Wu L."/>
            <person name="Ma J."/>
        </authorList>
    </citation>
    <scope>NUCLEOTIDE SEQUENCE [LARGE SCALE GENOMIC DNA]</scope>
    <source>
        <strain evidence="3">JCM 17906</strain>
    </source>
</reference>
<dbReference type="EMBL" id="BAABGT010000101">
    <property type="protein sequence ID" value="GAA4557317.1"/>
    <property type="molecule type" value="Genomic_DNA"/>
</dbReference>
<organism evidence="2 3">
    <name type="scientific">Pseudonocardia xishanensis</name>
    <dbReference type="NCBI Taxonomy" id="630995"/>
    <lineage>
        <taxon>Bacteria</taxon>
        <taxon>Bacillati</taxon>
        <taxon>Actinomycetota</taxon>
        <taxon>Actinomycetes</taxon>
        <taxon>Pseudonocardiales</taxon>
        <taxon>Pseudonocardiaceae</taxon>
        <taxon>Pseudonocardia</taxon>
    </lineage>
</organism>
<proteinExistence type="predicted"/>
<evidence type="ECO:0000313" key="3">
    <source>
        <dbReference type="Proteomes" id="UP001501598"/>
    </source>
</evidence>
<evidence type="ECO:0000313" key="2">
    <source>
        <dbReference type="EMBL" id="GAA4557317.1"/>
    </source>
</evidence>
<feature type="region of interest" description="Disordered" evidence="1">
    <location>
        <begin position="1"/>
        <end position="92"/>
    </location>
</feature>
<sequence>MWPREAETVGPGWAGVGEPGGGAVGSSAPPAPDRCPSWPRPCRGRSDHAETPSPGGHAEPNRSAGSSLSGRIEWVMKPGAPGSDEQDQGDTG</sequence>
<protein>
    <submittedName>
        <fullName evidence="2">Uncharacterized protein</fullName>
    </submittedName>
</protein>
<comment type="caution">
    <text evidence="2">The sequence shown here is derived from an EMBL/GenBank/DDBJ whole genome shotgun (WGS) entry which is preliminary data.</text>
</comment>
<accession>A0ABP8S2J8</accession>